<keyword evidence="4 12" id="KW-0812">Transmembrane</keyword>
<reference evidence="15 16" key="1">
    <citation type="submission" date="2021-01" db="EMBL/GenBank/DDBJ databases">
        <title>Whole genome shotgun sequence of Plantactinospora mayteni NBRC 109088.</title>
        <authorList>
            <person name="Komaki H."/>
            <person name="Tamura T."/>
        </authorList>
    </citation>
    <scope>NUCLEOTIDE SEQUENCE [LARGE SCALE GENOMIC DNA]</scope>
    <source>
        <strain evidence="15 16">NBRC 109088</strain>
    </source>
</reference>
<dbReference type="RefSeq" id="WP_203858982.1">
    <property type="nucleotide sequence ID" value="NZ_BAAAZQ010000011.1"/>
</dbReference>
<feature type="transmembrane region" description="Helical" evidence="13">
    <location>
        <begin position="232"/>
        <end position="253"/>
    </location>
</feature>
<evidence type="ECO:0000256" key="6">
    <source>
        <dbReference type="ARBA" id="ARBA00023136"/>
    </source>
</evidence>
<evidence type="ECO:0000256" key="7">
    <source>
        <dbReference type="ARBA" id="ARBA00025034"/>
    </source>
</evidence>
<comment type="caution">
    <text evidence="15">The sequence shown here is derived from an EMBL/GenBank/DDBJ whole genome shotgun (WGS) entry which is preliminary data.</text>
</comment>
<evidence type="ECO:0000256" key="11">
    <source>
        <dbReference type="ARBA" id="ARBA00033342"/>
    </source>
</evidence>
<dbReference type="InterPro" id="IPR028055">
    <property type="entry name" value="YidC/Oxa/ALB_C"/>
</dbReference>
<comment type="similarity">
    <text evidence="2">Belongs to the OXA1/ALB3/YidC family. Type 1 subfamily.</text>
</comment>
<organism evidence="15 16">
    <name type="scientific">Plantactinospora mayteni</name>
    <dbReference type="NCBI Taxonomy" id="566021"/>
    <lineage>
        <taxon>Bacteria</taxon>
        <taxon>Bacillati</taxon>
        <taxon>Actinomycetota</taxon>
        <taxon>Actinomycetes</taxon>
        <taxon>Micromonosporales</taxon>
        <taxon>Micromonosporaceae</taxon>
        <taxon>Plantactinospora</taxon>
    </lineage>
</organism>
<protein>
    <recommendedName>
        <fullName evidence="3">Membrane protein insertase YidC</fullName>
    </recommendedName>
    <alternativeName>
        <fullName evidence="11">Foldase YidC</fullName>
    </alternativeName>
    <alternativeName>
        <fullName evidence="10">Membrane integrase YidC</fullName>
    </alternativeName>
    <alternativeName>
        <fullName evidence="9">Membrane protein YidC</fullName>
    </alternativeName>
</protein>
<comment type="subcellular location">
    <subcellularLocation>
        <location evidence="1 12">Membrane</location>
        <topology evidence="1 12">Multi-pass membrane protein</topology>
    </subcellularLocation>
</comment>
<comment type="subunit">
    <text evidence="8">Interacts with the Sec translocase complex via SecD. Specifically interacts with transmembrane segments of nascent integral membrane proteins during membrane integration.</text>
</comment>
<dbReference type="EMBL" id="BONX01000026">
    <property type="protein sequence ID" value="GIG97501.1"/>
    <property type="molecule type" value="Genomic_DNA"/>
</dbReference>
<feature type="transmembrane region" description="Helical" evidence="13">
    <location>
        <begin position="165"/>
        <end position="184"/>
    </location>
</feature>
<dbReference type="NCBIfam" id="TIGR03592">
    <property type="entry name" value="yidC_oxa1_cterm"/>
    <property type="match status" value="1"/>
</dbReference>
<evidence type="ECO:0000256" key="2">
    <source>
        <dbReference type="ARBA" id="ARBA00010527"/>
    </source>
</evidence>
<evidence type="ECO:0000313" key="16">
    <source>
        <dbReference type="Proteomes" id="UP000621500"/>
    </source>
</evidence>
<name>A0ABQ4ES58_9ACTN</name>
<feature type="transmembrane region" description="Helical" evidence="13">
    <location>
        <begin position="32"/>
        <end position="54"/>
    </location>
</feature>
<evidence type="ECO:0000256" key="3">
    <source>
        <dbReference type="ARBA" id="ARBA00015325"/>
    </source>
</evidence>
<evidence type="ECO:0000256" key="13">
    <source>
        <dbReference type="SAM" id="Phobius"/>
    </source>
</evidence>
<evidence type="ECO:0000256" key="12">
    <source>
        <dbReference type="RuleBase" id="RU003945"/>
    </source>
</evidence>
<dbReference type="Pfam" id="PF02096">
    <property type="entry name" value="60KD_IMP"/>
    <property type="match status" value="1"/>
</dbReference>
<sequence>MLAFAPLDGAVGAAAHVVALLAAAVHPVAGTAATAVAIVLFTIGIRLLISPLSWAQIRGERRRAALAPRIRELQRRHRNQPDRLRTELVALHREAGVSPFGSLLPGLAQAPFFFLMYRLFALPGDAGSATGADGLDGSGDGSGAGGLLAERLFGVPLGQHLGDGLAGAAGPVFGVLLGLLVLLASWSSRRMRRAAGLAGPADTPVGGTSAAGTSAGGTEVPGAAVLGRLLPLLPYATVLVALVMPLAAVLYLVTTTAWTALEQVVLRRGGASTSVDTRGSGTYNS</sequence>
<accession>A0ABQ4ES58</accession>
<dbReference type="Proteomes" id="UP000621500">
    <property type="component" value="Unassembled WGS sequence"/>
</dbReference>
<dbReference type="InterPro" id="IPR001708">
    <property type="entry name" value="YidC/ALB3/OXA1/COX18"/>
</dbReference>
<evidence type="ECO:0000313" key="15">
    <source>
        <dbReference type="EMBL" id="GIG97501.1"/>
    </source>
</evidence>
<proteinExistence type="inferred from homology"/>
<evidence type="ECO:0000256" key="9">
    <source>
        <dbReference type="ARBA" id="ARBA00031538"/>
    </source>
</evidence>
<evidence type="ECO:0000256" key="5">
    <source>
        <dbReference type="ARBA" id="ARBA00022989"/>
    </source>
</evidence>
<gene>
    <name evidence="15" type="primary">yidC</name>
    <name evidence="15" type="ORF">Pma05_40740</name>
</gene>
<dbReference type="PANTHER" id="PTHR12428:SF65">
    <property type="entry name" value="CYTOCHROME C OXIDASE ASSEMBLY PROTEIN COX18, MITOCHONDRIAL"/>
    <property type="match status" value="1"/>
</dbReference>
<feature type="domain" description="Membrane insertase YidC/Oxa/ALB C-terminal" evidence="14">
    <location>
        <begin position="35"/>
        <end position="267"/>
    </location>
</feature>
<keyword evidence="16" id="KW-1185">Reference proteome</keyword>
<evidence type="ECO:0000256" key="8">
    <source>
        <dbReference type="ARBA" id="ARBA00026028"/>
    </source>
</evidence>
<dbReference type="PANTHER" id="PTHR12428">
    <property type="entry name" value="OXA1"/>
    <property type="match status" value="1"/>
</dbReference>
<feature type="transmembrane region" description="Helical" evidence="13">
    <location>
        <begin position="7"/>
        <end position="26"/>
    </location>
</feature>
<evidence type="ECO:0000256" key="4">
    <source>
        <dbReference type="ARBA" id="ARBA00022692"/>
    </source>
</evidence>
<keyword evidence="6 13" id="KW-0472">Membrane</keyword>
<evidence type="ECO:0000256" key="1">
    <source>
        <dbReference type="ARBA" id="ARBA00004141"/>
    </source>
</evidence>
<evidence type="ECO:0000259" key="14">
    <source>
        <dbReference type="Pfam" id="PF02096"/>
    </source>
</evidence>
<feature type="transmembrane region" description="Helical" evidence="13">
    <location>
        <begin position="100"/>
        <end position="120"/>
    </location>
</feature>
<comment type="function">
    <text evidence="7">Required for the insertion and/or proper folding and/or complex formation of integral membrane proteins into the membrane. Involved in integration of membrane proteins that insert both dependently and independently of the Sec translocase complex, as well as at least some lipoproteins. Aids folding of multispanning membrane proteins.</text>
</comment>
<evidence type="ECO:0000256" key="10">
    <source>
        <dbReference type="ARBA" id="ARBA00033245"/>
    </source>
</evidence>
<keyword evidence="5 13" id="KW-1133">Transmembrane helix</keyword>